<evidence type="ECO:0000313" key="1">
    <source>
        <dbReference type="EMBL" id="EIM72772.1"/>
    </source>
</evidence>
<keyword evidence="2" id="KW-1185">Reference proteome</keyword>
<accession>I5BT70</accession>
<proteinExistence type="predicted"/>
<dbReference type="OrthoDB" id="9803907at2"/>
<dbReference type="EMBL" id="AJYA01000076">
    <property type="protein sequence ID" value="EIM72772.1"/>
    <property type="molecule type" value="Genomic_DNA"/>
</dbReference>
<evidence type="ECO:0000313" key="2">
    <source>
        <dbReference type="Proteomes" id="UP000005551"/>
    </source>
</evidence>
<reference evidence="1 2" key="1">
    <citation type="submission" date="2012-05" db="EMBL/GenBank/DDBJ databases">
        <title>Genome sequence of Nitritalea halalkaliphila LW7.</title>
        <authorList>
            <person name="Jangir P.K."/>
            <person name="Singh A."/>
            <person name="Shivaji S."/>
            <person name="Sharma R."/>
        </authorList>
    </citation>
    <scope>NUCLEOTIDE SEQUENCE [LARGE SCALE GENOMIC DNA]</scope>
    <source>
        <strain evidence="1 2">LW7</strain>
    </source>
</reference>
<gene>
    <name evidence="1" type="ORF">A3SI_19406</name>
</gene>
<dbReference type="AlphaFoldDB" id="I5BT70"/>
<protein>
    <submittedName>
        <fullName evidence="1">Uncharacterized protein</fullName>
    </submittedName>
</protein>
<sequence>MVELAEKALSRVFDSTVAKPHGFVTADFKEVADRTPYSAEINVRHVAFTPCSAAGGAYFPADTIQLLHGPGTFEHSYLMYQFPTETISLRDVDERPVLTKDSDLLKKIVGLAFYRV</sequence>
<comment type="caution">
    <text evidence="1">The sequence shown here is derived from an EMBL/GenBank/DDBJ whole genome shotgun (WGS) entry which is preliminary data.</text>
</comment>
<organism evidence="1 2">
    <name type="scientific">Nitritalea halalkaliphila LW7</name>
    <dbReference type="NCBI Taxonomy" id="1189621"/>
    <lineage>
        <taxon>Bacteria</taxon>
        <taxon>Pseudomonadati</taxon>
        <taxon>Bacteroidota</taxon>
        <taxon>Cytophagia</taxon>
        <taxon>Cytophagales</taxon>
        <taxon>Cyclobacteriaceae</taxon>
        <taxon>Nitritalea</taxon>
    </lineage>
</organism>
<dbReference type="Proteomes" id="UP000005551">
    <property type="component" value="Unassembled WGS sequence"/>
</dbReference>
<name>I5BT70_9BACT</name>